<dbReference type="InterPro" id="IPR003594">
    <property type="entry name" value="HATPase_dom"/>
</dbReference>
<keyword evidence="10" id="KW-0472">Membrane</keyword>
<feature type="domain" description="Histidine kinase" evidence="11">
    <location>
        <begin position="267"/>
        <end position="481"/>
    </location>
</feature>
<dbReference type="SUPFAM" id="SSF47384">
    <property type="entry name" value="Homodimeric domain of signal transducing histidine kinase"/>
    <property type="match status" value="1"/>
</dbReference>
<evidence type="ECO:0000313" key="13">
    <source>
        <dbReference type="EMBL" id="MDG4475261.1"/>
    </source>
</evidence>
<dbReference type="InterPro" id="IPR036890">
    <property type="entry name" value="HATPase_C_sf"/>
</dbReference>
<dbReference type="AlphaFoldDB" id="A0A9X4MDB0"/>
<comment type="subcellular location">
    <subcellularLocation>
        <location evidence="2">Membrane</location>
    </subcellularLocation>
</comment>
<evidence type="ECO:0000256" key="8">
    <source>
        <dbReference type="ARBA" id="ARBA00022840"/>
    </source>
</evidence>
<dbReference type="Gene3D" id="1.10.287.130">
    <property type="match status" value="1"/>
</dbReference>
<comment type="catalytic activity">
    <reaction evidence="1">
        <text>ATP + protein L-histidine = ADP + protein N-phospho-L-histidine.</text>
        <dbReference type="EC" id="2.7.13.3"/>
    </reaction>
</comment>
<dbReference type="PANTHER" id="PTHR43065:SF46">
    <property type="entry name" value="C4-DICARBOXYLATE TRANSPORT SENSOR PROTEIN DCTB"/>
    <property type="match status" value="1"/>
</dbReference>
<keyword evidence="8" id="KW-0067">ATP-binding</keyword>
<dbReference type="InterPro" id="IPR004358">
    <property type="entry name" value="Sig_transdc_His_kin-like_C"/>
</dbReference>
<dbReference type="Pfam" id="PF02518">
    <property type="entry name" value="HATPase_c"/>
    <property type="match status" value="1"/>
</dbReference>
<evidence type="ECO:0000259" key="11">
    <source>
        <dbReference type="PROSITE" id="PS50109"/>
    </source>
</evidence>
<feature type="transmembrane region" description="Helical" evidence="10">
    <location>
        <begin position="12"/>
        <end position="32"/>
    </location>
</feature>
<dbReference type="EMBL" id="JAPHEH010000001">
    <property type="protein sequence ID" value="MDG4475261.1"/>
    <property type="molecule type" value="Genomic_DNA"/>
</dbReference>
<sequence>MFHLGIRKKITFGFYLLLTLMVGSAVLTYGIVKRVEEQVAFGEVIEDFFNTTLEVRRFEKNYFLYRQEKDFQENQFYWEKIRDIFANNAAALHMVVSSAEIQQLAKEIDTYNGFMGQLHVHNLDLAQGADYEGMGRAQEKLEEQVRHAGKQLTEFGEKTRYAVKSKIKKLLKTTQSILLASMVCLFVSALTIAALLGRKVVSSLKILEGYTKRISHGDFVEVAVGEGEQEIRSLLTAFNRMTKELQMRQHQLVQSEKLAALGTLLSGVAHELNNPLSNISSSAQILGEEIEEDDLEFKKSLIGQIETQSDKARDIVRTLLDFSRIKECKKEKVLLKKLVDETILLLRGHTPNEVVIAVDIPEELSVIVDKQRMQQVLLNLVKNALDAVQSNGHIWISALGTGCGTGLDEVEILIEDDGPGIDAEHVKRIFDPFFTTKDVGKGSGLGLFIVHDIIEWHGGSISVESRPGLGTTFIIWLPAVQQEHDHE</sequence>
<accession>A0A9X4MDB0</accession>
<dbReference type="PROSITE" id="PS50109">
    <property type="entry name" value="HIS_KIN"/>
    <property type="match status" value="1"/>
</dbReference>
<reference evidence="13" key="1">
    <citation type="journal article" date="2022" name="bioRxiv">
        <title>Thiovibrio frasassiensisgen. nov., sp. nov., an autotrophic, elemental sulfur disproportionating bacterium isolated from sulfidic karst sediment, and proposal of Thiovibrionaceae fam. nov.</title>
        <authorList>
            <person name="Aronson H."/>
            <person name="Thomas C."/>
            <person name="Bhattacharyya M."/>
            <person name="Eckstein S."/>
            <person name="Jensen S."/>
            <person name="Barco R."/>
            <person name="Macalady J."/>
            <person name="Amend J."/>
        </authorList>
    </citation>
    <scope>NUCLEOTIDE SEQUENCE</scope>
    <source>
        <strain evidence="13">RS19-109</strain>
    </source>
</reference>
<dbReference type="Gene3D" id="3.30.565.10">
    <property type="entry name" value="Histidine kinase-like ATPase, C-terminal domain"/>
    <property type="match status" value="1"/>
</dbReference>
<dbReference type="GO" id="GO:0000155">
    <property type="term" value="F:phosphorelay sensor kinase activity"/>
    <property type="evidence" value="ECO:0007669"/>
    <property type="project" value="InterPro"/>
</dbReference>
<keyword evidence="6" id="KW-0547">Nucleotide-binding</keyword>
<dbReference type="CDD" id="cd00082">
    <property type="entry name" value="HisKA"/>
    <property type="match status" value="1"/>
</dbReference>
<keyword evidence="10" id="KW-0812">Transmembrane</keyword>
<dbReference type="GO" id="GO:0005524">
    <property type="term" value="F:ATP binding"/>
    <property type="evidence" value="ECO:0007669"/>
    <property type="project" value="UniProtKB-KW"/>
</dbReference>
<dbReference type="PROSITE" id="PS50885">
    <property type="entry name" value="HAMP"/>
    <property type="match status" value="1"/>
</dbReference>
<dbReference type="EC" id="2.7.13.3" evidence="3"/>
<evidence type="ECO:0000259" key="12">
    <source>
        <dbReference type="PROSITE" id="PS50885"/>
    </source>
</evidence>
<keyword evidence="7 13" id="KW-0418">Kinase</keyword>
<dbReference type="SUPFAM" id="SSF55874">
    <property type="entry name" value="ATPase domain of HSP90 chaperone/DNA topoisomerase II/histidine kinase"/>
    <property type="match status" value="1"/>
</dbReference>
<dbReference type="SMART" id="SM00387">
    <property type="entry name" value="HATPase_c"/>
    <property type="match status" value="1"/>
</dbReference>
<evidence type="ECO:0000256" key="1">
    <source>
        <dbReference type="ARBA" id="ARBA00000085"/>
    </source>
</evidence>
<dbReference type="Pfam" id="PF00512">
    <property type="entry name" value="HisKA"/>
    <property type="match status" value="1"/>
</dbReference>
<dbReference type="SMART" id="SM00388">
    <property type="entry name" value="HisKA"/>
    <property type="match status" value="1"/>
</dbReference>
<keyword evidence="14" id="KW-1185">Reference proteome</keyword>
<evidence type="ECO:0000256" key="9">
    <source>
        <dbReference type="ARBA" id="ARBA00023012"/>
    </source>
</evidence>
<dbReference type="InterPro" id="IPR003660">
    <property type="entry name" value="HAMP_dom"/>
</dbReference>
<evidence type="ECO:0000256" key="2">
    <source>
        <dbReference type="ARBA" id="ARBA00004370"/>
    </source>
</evidence>
<evidence type="ECO:0000256" key="10">
    <source>
        <dbReference type="SAM" id="Phobius"/>
    </source>
</evidence>
<dbReference type="SMART" id="SM00304">
    <property type="entry name" value="HAMP"/>
    <property type="match status" value="1"/>
</dbReference>
<evidence type="ECO:0000313" key="14">
    <source>
        <dbReference type="Proteomes" id="UP001154240"/>
    </source>
</evidence>
<dbReference type="GO" id="GO:0016020">
    <property type="term" value="C:membrane"/>
    <property type="evidence" value="ECO:0007669"/>
    <property type="project" value="UniProtKB-SubCell"/>
</dbReference>
<dbReference type="Proteomes" id="UP001154240">
    <property type="component" value="Unassembled WGS sequence"/>
</dbReference>
<reference evidence="13" key="2">
    <citation type="submission" date="2022-10" db="EMBL/GenBank/DDBJ databases">
        <authorList>
            <person name="Aronson H.S."/>
        </authorList>
    </citation>
    <scope>NUCLEOTIDE SEQUENCE</scope>
    <source>
        <strain evidence="13">RS19-109</strain>
    </source>
</reference>
<evidence type="ECO:0000256" key="3">
    <source>
        <dbReference type="ARBA" id="ARBA00012438"/>
    </source>
</evidence>
<dbReference type="PANTHER" id="PTHR43065">
    <property type="entry name" value="SENSOR HISTIDINE KINASE"/>
    <property type="match status" value="1"/>
</dbReference>
<evidence type="ECO:0000256" key="7">
    <source>
        <dbReference type="ARBA" id="ARBA00022777"/>
    </source>
</evidence>
<evidence type="ECO:0000256" key="5">
    <source>
        <dbReference type="ARBA" id="ARBA00022679"/>
    </source>
</evidence>
<organism evidence="13 14">
    <name type="scientific">Thiovibrio frasassiensis</name>
    <dbReference type="NCBI Taxonomy" id="2984131"/>
    <lineage>
        <taxon>Bacteria</taxon>
        <taxon>Pseudomonadati</taxon>
        <taxon>Thermodesulfobacteriota</taxon>
        <taxon>Desulfobulbia</taxon>
        <taxon>Desulfobulbales</taxon>
        <taxon>Thiovibrionaceae</taxon>
        <taxon>Thiovibrio</taxon>
    </lineage>
</organism>
<evidence type="ECO:0000256" key="6">
    <source>
        <dbReference type="ARBA" id="ARBA00022741"/>
    </source>
</evidence>
<gene>
    <name evidence="13" type="ORF">OLX77_03690</name>
</gene>
<dbReference type="CDD" id="cd06225">
    <property type="entry name" value="HAMP"/>
    <property type="match status" value="1"/>
</dbReference>
<dbReference type="InterPro" id="IPR005467">
    <property type="entry name" value="His_kinase_dom"/>
</dbReference>
<feature type="transmembrane region" description="Helical" evidence="10">
    <location>
        <begin position="176"/>
        <end position="196"/>
    </location>
</feature>
<feature type="domain" description="HAMP" evidence="12">
    <location>
        <begin position="198"/>
        <end position="250"/>
    </location>
</feature>
<dbReference type="InterPro" id="IPR036097">
    <property type="entry name" value="HisK_dim/P_sf"/>
</dbReference>
<dbReference type="Gene3D" id="6.10.340.10">
    <property type="match status" value="1"/>
</dbReference>
<dbReference type="Pfam" id="PF00672">
    <property type="entry name" value="HAMP"/>
    <property type="match status" value="1"/>
</dbReference>
<name>A0A9X4MDB0_9BACT</name>
<protein>
    <recommendedName>
        <fullName evidence="3">histidine kinase</fullName>
        <ecNumber evidence="3">2.7.13.3</ecNumber>
    </recommendedName>
</protein>
<keyword evidence="4" id="KW-0597">Phosphoprotein</keyword>
<keyword evidence="9" id="KW-0902">Two-component regulatory system</keyword>
<proteinExistence type="predicted"/>
<dbReference type="PRINTS" id="PR00344">
    <property type="entry name" value="BCTRLSENSOR"/>
</dbReference>
<dbReference type="RefSeq" id="WP_307632236.1">
    <property type="nucleotide sequence ID" value="NZ_JAPHEH010000001.1"/>
</dbReference>
<comment type="caution">
    <text evidence="13">The sequence shown here is derived from an EMBL/GenBank/DDBJ whole genome shotgun (WGS) entry which is preliminary data.</text>
</comment>
<evidence type="ECO:0000256" key="4">
    <source>
        <dbReference type="ARBA" id="ARBA00022553"/>
    </source>
</evidence>
<dbReference type="InterPro" id="IPR003661">
    <property type="entry name" value="HisK_dim/P_dom"/>
</dbReference>
<keyword evidence="10" id="KW-1133">Transmembrane helix</keyword>
<keyword evidence="5" id="KW-0808">Transferase</keyword>